<dbReference type="InterPro" id="IPR002347">
    <property type="entry name" value="SDR_fam"/>
</dbReference>
<sequence length="253" mass="26862">MASYLITGCSRGIGLATASHLASLSKDNVSIIFATARSHSSALDKLVQDSAGRVIFLNIDTTNKTSVSAAATEVEKIVGDRGLDVLINNAGITAYTPGWTETLTDLNDVFNVNVNGTNIITTTFLPLLRKSSVKKIINITSSFGSIELAPILKYPGPAYIISKTALNSLTKQWALVLDSEGFTVLALSPGWVKTENFGGDAAHLTEAEAGKGIVEAIARANKADNGLHRSSLIPGWEDSPIEGMKYDGKVIPW</sequence>
<dbReference type="GO" id="GO:0016616">
    <property type="term" value="F:oxidoreductase activity, acting on the CH-OH group of donors, NAD or NADP as acceptor"/>
    <property type="evidence" value="ECO:0007669"/>
    <property type="project" value="TreeGrafter"/>
</dbReference>
<gene>
    <name evidence="2" type="ORF">TGAMA5MH_09946</name>
</gene>
<comment type="similarity">
    <text evidence="1">Belongs to the short-chain dehydrogenases/reductases (SDR) family.</text>
</comment>
<dbReference type="Pfam" id="PF00106">
    <property type="entry name" value="adh_short"/>
    <property type="match status" value="1"/>
</dbReference>
<organism evidence="2 3">
    <name type="scientific">Trichoderma gamsii</name>
    <dbReference type="NCBI Taxonomy" id="398673"/>
    <lineage>
        <taxon>Eukaryota</taxon>
        <taxon>Fungi</taxon>
        <taxon>Dikarya</taxon>
        <taxon>Ascomycota</taxon>
        <taxon>Pezizomycotina</taxon>
        <taxon>Sordariomycetes</taxon>
        <taxon>Hypocreomycetidae</taxon>
        <taxon>Hypocreales</taxon>
        <taxon>Hypocreaceae</taxon>
        <taxon>Trichoderma</taxon>
    </lineage>
</organism>
<dbReference type="PRINTS" id="PR00080">
    <property type="entry name" value="SDRFAMILY"/>
</dbReference>
<dbReference type="PRINTS" id="PR00081">
    <property type="entry name" value="GDHRDH"/>
</dbReference>
<dbReference type="PANTHER" id="PTHR45458">
    <property type="entry name" value="SHORT-CHAIN DEHYDROGENASE/REDUCTASE SDR"/>
    <property type="match status" value="1"/>
</dbReference>
<comment type="caution">
    <text evidence="2">The sequence shown here is derived from an EMBL/GenBank/DDBJ whole genome shotgun (WGS) entry which is preliminary data.</text>
</comment>
<name>A0A2K0SXZ5_9HYPO</name>
<dbReference type="EMBL" id="MTYH01000113">
    <property type="protein sequence ID" value="PNP38142.1"/>
    <property type="molecule type" value="Genomic_DNA"/>
</dbReference>
<evidence type="ECO:0000256" key="1">
    <source>
        <dbReference type="RuleBase" id="RU000363"/>
    </source>
</evidence>
<evidence type="ECO:0000313" key="2">
    <source>
        <dbReference type="EMBL" id="PNP38142.1"/>
    </source>
</evidence>
<dbReference type="Proteomes" id="UP000236546">
    <property type="component" value="Unassembled WGS sequence"/>
</dbReference>
<proteinExistence type="inferred from homology"/>
<evidence type="ECO:0000313" key="3">
    <source>
        <dbReference type="Proteomes" id="UP000236546"/>
    </source>
</evidence>
<protein>
    <recommendedName>
        <fullName evidence="4">Short-chain dehydrogenase</fullName>
    </recommendedName>
</protein>
<reference evidence="2 3" key="1">
    <citation type="submission" date="2017-02" db="EMBL/GenBank/DDBJ databases">
        <title>Genomes of Trichoderma spp. with biocontrol activity.</title>
        <authorList>
            <person name="Gardiner D."/>
            <person name="Kazan K."/>
            <person name="Vos C."/>
            <person name="Harvey P."/>
        </authorList>
    </citation>
    <scope>NUCLEOTIDE SEQUENCE [LARGE SCALE GENOMIC DNA]</scope>
    <source>
        <strain evidence="2 3">A5MH</strain>
    </source>
</reference>
<accession>A0A2K0SXZ5</accession>
<evidence type="ECO:0008006" key="4">
    <source>
        <dbReference type="Google" id="ProtNLM"/>
    </source>
</evidence>
<dbReference type="SUPFAM" id="SSF51735">
    <property type="entry name" value="NAD(P)-binding Rossmann-fold domains"/>
    <property type="match status" value="1"/>
</dbReference>
<dbReference type="InterPro" id="IPR036291">
    <property type="entry name" value="NAD(P)-bd_dom_sf"/>
</dbReference>
<dbReference type="Gene3D" id="3.40.50.720">
    <property type="entry name" value="NAD(P)-binding Rossmann-like Domain"/>
    <property type="match status" value="1"/>
</dbReference>
<dbReference type="InterPro" id="IPR052184">
    <property type="entry name" value="SDR_enzymes"/>
</dbReference>
<dbReference type="AlphaFoldDB" id="A0A2K0SXZ5"/>
<dbReference type="PANTHER" id="PTHR45458:SF1">
    <property type="entry name" value="SHORT CHAIN DEHYDROGENASE"/>
    <property type="match status" value="1"/>
</dbReference>
<dbReference type="OrthoDB" id="5296at2759"/>